<evidence type="ECO:0000313" key="5">
    <source>
        <dbReference type="Proteomes" id="UP001596990"/>
    </source>
</evidence>
<dbReference type="InterPro" id="IPR035940">
    <property type="entry name" value="CAP_sf"/>
</dbReference>
<dbReference type="InterPro" id="IPR014044">
    <property type="entry name" value="CAP_dom"/>
</dbReference>
<dbReference type="Pfam" id="PF00188">
    <property type="entry name" value="CAP"/>
    <property type="match status" value="1"/>
</dbReference>
<sequence>MKNNTFYRWLVFFAVALLFACAPQEEQGRNDLNGTNPQQVTYKNPGQQLNENRQNWMDGLPFFGDMERMPYGETGQNNYSQGGNGYDDGMEQQQPMEPSAEAPASNGVKAQVIQLTNAERQKNGLPKLKEDPEVTDVAQKKSEDMVENNYFSHTSPTYGGPFQMLRKFGVDYTVAAENIAAGQPTAEEVVNSWMKSPGHRKNILNKSVTHIGIGYAEDDSRGIYWTQMFIKK</sequence>
<feature type="compositionally biased region" description="Polar residues" evidence="1">
    <location>
        <begin position="30"/>
        <end position="53"/>
    </location>
</feature>
<keyword evidence="5" id="KW-1185">Reference proteome</keyword>
<dbReference type="PANTHER" id="PTHR31157">
    <property type="entry name" value="SCP DOMAIN-CONTAINING PROTEIN"/>
    <property type="match status" value="1"/>
</dbReference>
<dbReference type="PROSITE" id="PS51257">
    <property type="entry name" value="PROKAR_LIPOPROTEIN"/>
    <property type="match status" value="1"/>
</dbReference>
<comment type="caution">
    <text evidence="4">The sequence shown here is derived from an EMBL/GenBank/DDBJ whole genome shotgun (WGS) entry which is preliminary data.</text>
</comment>
<dbReference type="NCBIfam" id="TIGR02909">
    <property type="entry name" value="spore_YkwD"/>
    <property type="match status" value="1"/>
</dbReference>
<dbReference type="InterPro" id="IPR014258">
    <property type="entry name" value="CAP_domain_YkwD-like"/>
</dbReference>
<feature type="region of interest" description="Disordered" evidence="1">
    <location>
        <begin position="72"/>
        <end position="107"/>
    </location>
</feature>
<dbReference type="PANTHER" id="PTHR31157:SF1">
    <property type="entry name" value="SCP DOMAIN-CONTAINING PROTEIN"/>
    <property type="match status" value="1"/>
</dbReference>
<feature type="signal peptide" evidence="2">
    <location>
        <begin position="1"/>
        <end position="22"/>
    </location>
</feature>
<dbReference type="Proteomes" id="UP001596990">
    <property type="component" value="Unassembled WGS sequence"/>
</dbReference>
<name>A0ABW3KVT9_9BACI</name>
<evidence type="ECO:0000256" key="2">
    <source>
        <dbReference type="SAM" id="SignalP"/>
    </source>
</evidence>
<feature type="region of interest" description="Disordered" evidence="1">
    <location>
        <begin position="27"/>
        <end position="53"/>
    </location>
</feature>
<dbReference type="SUPFAM" id="SSF55797">
    <property type="entry name" value="PR-1-like"/>
    <property type="match status" value="1"/>
</dbReference>
<feature type="domain" description="SCP" evidence="3">
    <location>
        <begin position="114"/>
        <end position="229"/>
    </location>
</feature>
<keyword evidence="2" id="KW-0732">Signal</keyword>
<reference evidence="5" key="1">
    <citation type="journal article" date="2019" name="Int. J. Syst. Evol. Microbiol.">
        <title>The Global Catalogue of Microorganisms (GCM) 10K type strain sequencing project: providing services to taxonomists for standard genome sequencing and annotation.</title>
        <authorList>
            <consortium name="The Broad Institute Genomics Platform"/>
            <consortium name="The Broad Institute Genome Sequencing Center for Infectious Disease"/>
            <person name="Wu L."/>
            <person name="Ma J."/>
        </authorList>
    </citation>
    <scope>NUCLEOTIDE SEQUENCE [LARGE SCALE GENOMIC DNA]</scope>
    <source>
        <strain evidence="5">CCUG 56607</strain>
    </source>
</reference>
<accession>A0ABW3KVT9</accession>
<dbReference type="CDD" id="cd05379">
    <property type="entry name" value="CAP_bacterial"/>
    <property type="match status" value="1"/>
</dbReference>
<gene>
    <name evidence="4" type="ORF">ACFQ2J_01100</name>
</gene>
<dbReference type="EMBL" id="JBHTKL010000001">
    <property type="protein sequence ID" value="MFD1017780.1"/>
    <property type="molecule type" value="Genomic_DNA"/>
</dbReference>
<protein>
    <submittedName>
        <fullName evidence="4">CAP domain-containing protein</fullName>
    </submittedName>
</protein>
<evidence type="ECO:0000256" key="1">
    <source>
        <dbReference type="SAM" id="MobiDB-lite"/>
    </source>
</evidence>
<evidence type="ECO:0000259" key="3">
    <source>
        <dbReference type="Pfam" id="PF00188"/>
    </source>
</evidence>
<organism evidence="4 5">
    <name type="scientific">Thalassobacillus hwangdonensis</name>
    <dbReference type="NCBI Taxonomy" id="546108"/>
    <lineage>
        <taxon>Bacteria</taxon>
        <taxon>Bacillati</taxon>
        <taxon>Bacillota</taxon>
        <taxon>Bacilli</taxon>
        <taxon>Bacillales</taxon>
        <taxon>Bacillaceae</taxon>
        <taxon>Thalassobacillus</taxon>
    </lineage>
</organism>
<dbReference type="RefSeq" id="WP_386055780.1">
    <property type="nucleotide sequence ID" value="NZ_JBHTKL010000001.1"/>
</dbReference>
<evidence type="ECO:0000313" key="4">
    <source>
        <dbReference type="EMBL" id="MFD1017780.1"/>
    </source>
</evidence>
<proteinExistence type="predicted"/>
<feature type="chain" id="PRO_5045693602" evidence="2">
    <location>
        <begin position="23"/>
        <end position="232"/>
    </location>
</feature>
<dbReference type="Gene3D" id="3.40.33.10">
    <property type="entry name" value="CAP"/>
    <property type="match status" value="1"/>
</dbReference>